<dbReference type="AlphaFoldDB" id="A0A6J6PM30"/>
<name>A0A6J6PM30_9ZZZZ</name>
<evidence type="ECO:0000256" key="1">
    <source>
        <dbReference type="SAM" id="Phobius"/>
    </source>
</evidence>
<dbReference type="Pfam" id="PF14030">
    <property type="entry name" value="DUF4245"/>
    <property type="match status" value="1"/>
</dbReference>
<reference evidence="2" key="1">
    <citation type="submission" date="2020-05" db="EMBL/GenBank/DDBJ databases">
        <authorList>
            <person name="Chiriac C."/>
            <person name="Salcher M."/>
            <person name="Ghai R."/>
            <person name="Kavagutti S V."/>
        </authorList>
    </citation>
    <scope>NUCLEOTIDE SEQUENCE</scope>
</reference>
<gene>
    <name evidence="2" type="ORF">UFOPK2579_00919</name>
</gene>
<sequence length="190" mass="20038">MSEAGTDGQAAGAPGRYQRSTNGLIGAMLVLLLVVGAFVLFRGTFREEPDYVPPDVDYLSVVTEAGRAGLELVHPSALPEGWSATEVTLDPGDRPVWDLAMLTDEGTFVGLHEEDEDVDDLLAVYVDEAPGEGDPLQVEGSVATTWQSFSDEGGDHAYAAEVGDRTVLVYGSADVADLQLLLSLLTTGAP</sequence>
<protein>
    <submittedName>
        <fullName evidence="2">Unannotated protein</fullName>
    </submittedName>
</protein>
<proteinExistence type="predicted"/>
<keyword evidence="1" id="KW-0812">Transmembrane</keyword>
<evidence type="ECO:0000313" key="2">
    <source>
        <dbReference type="EMBL" id="CAB4700541.1"/>
    </source>
</evidence>
<keyword evidence="1" id="KW-1133">Transmembrane helix</keyword>
<keyword evidence="1" id="KW-0472">Membrane</keyword>
<accession>A0A6J6PM30</accession>
<dbReference type="InterPro" id="IPR025339">
    <property type="entry name" value="DUF4245"/>
</dbReference>
<dbReference type="EMBL" id="CAEZXR010000087">
    <property type="protein sequence ID" value="CAB4700541.1"/>
    <property type="molecule type" value="Genomic_DNA"/>
</dbReference>
<feature type="transmembrane region" description="Helical" evidence="1">
    <location>
        <begin position="23"/>
        <end position="41"/>
    </location>
</feature>
<organism evidence="2">
    <name type="scientific">freshwater metagenome</name>
    <dbReference type="NCBI Taxonomy" id="449393"/>
    <lineage>
        <taxon>unclassified sequences</taxon>
        <taxon>metagenomes</taxon>
        <taxon>ecological metagenomes</taxon>
    </lineage>
</organism>